<sequence>MTMLGRGPVPSKPAATRADQAGQLPAARIAAACDAVCVGLGHAVPLLAVKEV</sequence>
<feature type="region of interest" description="Disordered" evidence="1">
    <location>
        <begin position="1"/>
        <end position="20"/>
    </location>
</feature>
<evidence type="ECO:0000256" key="1">
    <source>
        <dbReference type="SAM" id="MobiDB-lite"/>
    </source>
</evidence>
<evidence type="ECO:0000313" key="2">
    <source>
        <dbReference type="EMBL" id="MBS2961524.1"/>
    </source>
</evidence>
<keyword evidence="3" id="KW-1185">Reference proteome</keyword>
<evidence type="ECO:0000313" key="3">
    <source>
        <dbReference type="Proteomes" id="UP000677913"/>
    </source>
</evidence>
<dbReference type="AlphaFoldDB" id="A0A8J8BC89"/>
<dbReference type="RefSeq" id="WP_211463277.1">
    <property type="nucleotide sequence ID" value="NZ_JAGSXH010000001.1"/>
</dbReference>
<proteinExistence type="predicted"/>
<dbReference type="EMBL" id="JAGSXH010000001">
    <property type="protein sequence ID" value="MBS2961524.1"/>
    <property type="molecule type" value="Genomic_DNA"/>
</dbReference>
<dbReference type="Proteomes" id="UP000677913">
    <property type="component" value="Unassembled WGS sequence"/>
</dbReference>
<name>A0A8J8BC89_9ACTN</name>
<accession>A0A8J8BC89</accession>
<comment type="caution">
    <text evidence="2">The sequence shown here is derived from an EMBL/GenBank/DDBJ whole genome shotgun (WGS) entry which is preliminary data.</text>
</comment>
<gene>
    <name evidence="2" type="ORF">KGA66_00600</name>
</gene>
<protein>
    <submittedName>
        <fullName evidence="2">Uncharacterized protein</fullName>
    </submittedName>
</protein>
<organism evidence="2 3">
    <name type="scientific">Actinocrinis puniceicyclus</name>
    <dbReference type="NCBI Taxonomy" id="977794"/>
    <lineage>
        <taxon>Bacteria</taxon>
        <taxon>Bacillati</taxon>
        <taxon>Actinomycetota</taxon>
        <taxon>Actinomycetes</taxon>
        <taxon>Catenulisporales</taxon>
        <taxon>Actinospicaceae</taxon>
        <taxon>Actinocrinis</taxon>
    </lineage>
</organism>
<reference evidence="2" key="1">
    <citation type="submission" date="2021-04" db="EMBL/GenBank/DDBJ databases">
        <title>Genome based classification of Actinospica acidithermotolerans sp. nov., an actinobacterium isolated from an Indonesian hot spring.</title>
        <authorList>
            <person name="Kusuma A.B."/>
            <person name="Putra K.E."/>
            <person name="Nafisah S."/>
            <person name="Loh J."/>
            <person name="Nouioui I."/>
            <person name="Goodfellow M."/>
        </authorList>
    </citation>
    <scope>NUCLEOTIDE SEQUENCE</scope>
    <source>
        <strain evidence="2">DSM 45618</strain>
    </source>
</reference>